<evidence type="ECO:0000313" key="3">
    <source>
        <dbReference type="Proteomes" id="UP000694701"/>
    </source>
</evidence>
<dbReference type="SUPFAM" id="SSF54236">
    <property type="entry name" value="Ubiquitin-like"/>
    <property type="match status" value="1"/>
</dbReference>
<protein>
    <recommendedName>
        <fullName evidence="1">Ubiquitin-like domain-containing protein</fullName>
    </recommendedName>
</protein>
<dbReference type="PROSITE" id="PS50053">
    <property type="entry name" value="UBIQUITIN_2"/>
    <property type="match status" value="1"/>
</dbReference>
<dbReference type="AlphaFoldDB" id="A0A8C2DU24"/>
<name>A0A8C2DU24_CYPCA</name>
<dbReference type="InterPro" id="IPR000626">
    <property type="entry name" value="Ubiquitin-like_dom"/>
</dbReference>
<sequence>MVRSSNQTMATDIQTALAPILLQPEACGPTQCVKGDPKGDPVPFPEPLENTTHAVLQVQKPVSPGPKRFPVNVLNGSDGTKISVTVRSIDTIGKLQQKVLKLRPELGSGNLAYNGKPVQPHKKLSELQVKPGAMFVTYRKCCGG</sequence>
<dbReference type="Proteomes" id="UP000694701">
    <property type="component" value="Unplaced"/>
</dbReference>
<evidence type="ECO:0000313" key="2">
    <source>
        <dbReference type="Ensembl" id="ENSCCRP00020031584.1"/>
    </source>
</evidence>
<proteinExistence type="predicted"/>
<accession>A0A8C2DU24</accession>
<dbReference type="InterPro" id="IPR029071">
    <property type="entry name" value="Ubiquitin-like_domsf"/>
</dbReference>
<evidence type="ECO:0000259" key="1">
    <source>
        <dbReference type="PROSITE" id="PS50053"/>
    </source>
</evidence>
<feature type="domain" description="Ubiquitin-like" evidence="1">
    <location>
        <begin position="67"/>
        <end position="144"/>
    </location>
</feature>
<dbReference type="Ensembl" id="ENSCCRT00020034551.1">
    <property type="protein sequence ID" value="ENSCCRP00020031584.1"/>
    <property type="gene ID" value="ENSCCRG00020014309.1"/>
</dbReference>
<reference evidence="2" key="1">
    <citation type="submission" date="2025-08" db="UniProtKB">
        <authorList>
            <consortium name="Ensembl"/>
        </authorList>
    </citation>
    <scope>IDENTIFICATION</scope>
</reference>
<organism evidence="2 3">
    <name type="scientific">Cyprinus carpio</name>
    <name type="common">Common carp</name>
    <dbReference type="NCBI Taxonomy" id="7962"/>
    <lineage>
        <taxon>Eukaryota</taxon>
        <taxon>Metazoa</taxon>
        <taxon>Chordata</taxon>
        <taxon>Craniata</taxon>
        <taxon>Vertebrata</taxon>
        <taxon>Euteleostomi</taxon>
        <taxon>Actinopterygii</taxon>
        <taxon>Neopterygii</taxon>
        <taxon>Teleostei</taxon>
        <taxon>Ostariophysi</taxon>
        <taxon>Cypriniformes</taxon>
        <taxon>Cyprinidae</taxon>
        <taxon>Cyprininae</taxon>
        <taxon>Cyprinus</taxon>
    </lineage>
</organism>